<sequence length="326" mass="35101">MYRHLIRNISTPLTNQKNSIKSISPYLKEQGTSTTRKELGELVQASSPITQPHHKQPIRLSNPTKMPQLRIPYPTISLDTSSLVATLKKMDPLVDSGHQILGETPHIFVCGFLTLTGGAALSLWSYILLHMSQLLACSQSWARAAVTAIVLASIAVECVRGLTWYAQWVLAQNGGADYSYARVTGLDKVAERVAAAAAVKQAAHVAAETGEPAEATVTVSSTATAAPSQRPTVVVSTSTTTSSATSVVAARSVIPRSSTPKSTVARGRESMRTGFGMSMADWSSNEEEACAWRQWAKGLKLAVQLNKGMRQGVLGEGEERWVALKW</sequence>
<protein>
    <submittedName>
        <fullName evidence="2">Uncharacterized protein</fullName>
    </submittedName>
</protein>
<feature type="transmembrane region" description="Helical" evidence="1">
    <location>
        <begin position="107"/>
        <end position="129"/>
    </location>
</feature>
<proteinExistence type="predicted"/>
<keyword evidence="3" id="KW-1185">Reference proteome</keyword>
<comment type="caution">
    <text evidence="2">The sequence shown here is derived from an EMBL/GenBank/DDBJ whole genome shotgun (WGS) entry which is preliminary data.</text>
</comment>
<keyword evidence="1" id="KW-0812">Transmembrane</keyword>
<feature type="transmembrane region" description="Helical" evidence="1">
    <location>
        <begin position="141"/>
        <end position="159"/>
    </location>
</feature>
<evidence type="ECO:0000313" key="3">
    <source>
        <dbReference type="Proteomes" id="UP001367316"/>
    </source>
</evidence>
<organism evidence="2 3">
    <name type="scientific">Phyllosticta paracitricarpa</name>
    <dbReference type="NCBI Taxonomy" id="2016321"/>
    <lineage>
        <taxon>Eukaryota</taxon>
        <taxon>Fungi</taxon>
        <taxon>Dikarya</taxon>
        <taxon>Ascomycota</taxon>
        <taxon>Pezizomycotina</taxon>
        <taxon>Dothideomycetes</taxon>
        <taxon>Dothideomycetes incertae sedis</taxon>
        <taxon>Botryosphaeriales</taxon>
        <taxon>Phyllostictaceae</taxon>
        <taxon>Phyllosticta</taxon>
    </lineage>
</organism>
<gene>
    <name evidence="2" type="ORF">JOL62DRAFT_3787</name>
</gene>
<accession>A0ABR1NKN2</accession>
<evidence type="ECO:0000256" key="1">
    <source>
        <dbReference type="SAM" id="Phobius"/>
    </source>
</evidence>
<keyword evidence="1" id="KW-1133">Transmembrane helix</keyword>
<name>A0ABR1NKN2_9PEZI</name>
<dbReference type="EMBL" id="JBBPBF010000001">
    <property type="protein sequence ID" value="KAK7615419.1"/>
    <property type="molecule type" value="Genomic_DNA"/>
</dbReference>
<dbReference type="Proteomes" id="UP001367316">
    <property type="component" value="Unassembled WGS sequence"/>
</dbReference>
<reference evidence="2 3" key="1">
    <citation type="submission" date="2024-04" db="EMBL/GenBank/DDBJ databases">
        <title>Phyllosticta paracitricarpa is synonymous to the EU quarantine fungus P. citricarpa based on phylogenomic analyses.</title>
        <authorList>
            <consortium name="Lawrence Berkeley National Laboratory"/>
            <person name="Van ingen-buijs V.A."/>
            <person name="Van westerhoven A.C."/>
            <person name="Haridas S."/>
            <person name="Skiadas P."/>
            <person name="Martin F."/>
            <person name="Groenewald J.Z."/>
            <person name="Crous P.W."/>
            <person name="Seidl M.F."/>
        </authorList>
    </citation>
    <scope>NUCLEOTIDE SEQUENCE [LARGE SCALE GENOMIC DNA]</scope>
    <source>
        <strain evidence="2 3">CBS 141358</strain>
    </source>
</reference>
<evidence type="ECO:0000313" key="2">
    <source>
        <dbReference type="EMBL" id="KAK7615419.1"/>
    </source>
</evidence>
<keyword evidence="1" id="KW-0472">Membrane</keyword>